<gene>
    <name evidence="7" type="ORF">ACFQQL_01495</name>
</gene>
<dbReference type="GO" id="GO:0005524">
    <property type="term" value="F:ATP binding"/>
    <property type="evidence" value="ECO:0007669"/>
    <property type="project" value="UniProtKB-KW"/>
</dbReference>
<evidence type="ECO:0000313" key="7">
    <source>
        <dbReference type="EMBL" id="MFC7403767.1"/>
    </source>
</evidence>
<dbReference type="Gene3D" id="3.40.50.300">
    <property type="entry name" value="P-loop containing nucleotide triphosphate hydrolases"/>
    <property type="match status" value="1"/>
</dbReference>
<dbReference type="EMBL" id="JBHTCQ010000001">
    <property type="protein sequence ID" value="MFC7403767.1"/>
    <property type="molecule type" value="Genomic_DNA"/>
</dbReference>
<evidence type="ECO:0000256" key="5">
    <source>
        <dbReference type="ARBA" id="ARBA00023251"/>
    </source>
</evidence>
<proteinExistence type="predicted"/>
<keyword evidence="4 7" id="KW-0067">ATP-binding</keyword>
<dbReference type="PANTHER" id="PTHR42711">
    <property type="entry name" value="ABC TRANSPORTER ATP-BINDING PROTEIN"/>
    <property type="match status" value="1"/>
</dbReference>
<dbReference type="InterPro" id="IPR003593">
    <property type="entry name" value="AAA+_ATPase"/>
</dbReference>
<keyword evidence="2" id="KW-0813">Transport</keyword>
<evidence type="ECO:0000256" key="1">
    <source>
        <dbReference type="ARBA" id="ARBA00004202"/>
    </source>
</evidence>
<comment type="subcellular location">
    <subcellularLocation>
        <location evidence="1">Cell membrane</location>
        <topology evidence="1">Peripheral membrane protein</topology>
    </subcellularLocation>
</comment>
<keyword evidence="5" id="KW-0046">Antibiotic resistance</keyword>
<evidence type="ECO:0000313" key="8">
    <source>
        <dbReference type="Proteomes" id="UP001596455"/>
    </source>
</evidence>
<dbReference type="PROSITE" id="PS50893">
    <property type="entry name" value="ABC_TRANSPORTER_2"/>
    <property type="match status" value="1"/>
</dbReference>
<dbReference type="InterPro" id="IPR003439">
    <property type="entry name" value="ABC_transporter-like_ATP-bd"/>
</dbReference>
<name>A0ABW2Q5B4_9MICO</name>
<dbReference type="Pfam" id="PF00005">
    <property type="entry name" value="ABC_tran"/>
    <property type="match status" value="1"/>
</dbReference>
<reference evidence="8" key="1">
    <citation type="journal article" date="2019" name="Int. J. Syst. Evol. Microbiol.">
        <title>The Global Catalogue of Microorganisms (GCM) 10K type strain sequencing project: providing services to taxonomists for standard genome sequencing and annotation.</title>
        <authorList>
            <consortium name="The Broad Institute Genomics Platform"/>
            <consortium name="The Broad Institute Genome Sequencing Center for Infectious Disease"/>
            <person name="Wu L."/>
            <person name="Ma J."/>
        </authorList>
    </citation>
    <scope>NUCLEOTIDE SEQUENCE [LARGE SCALE GENOMIC DNA]</scope>
    <source>
        <strain evidence="8">JCM 1490</strain>
    </source>
</reference>
<feature type="domain" description="ABC transporter" evidence="6">
    <location>
        <begin position="24"/>
        <end position="263"/>
    </location>
</feature>
<organism evidence="7 8">
    <name type="scientific">Georgenia alba</name>
    <dbReference type="NCBI Taxonomy" id="2233858"/>
    <lineage>
        <taxon>Bacteria</taxon>
        <taxon>Bacillati</taxon>
        <taxon>Actinomycetota</taxon>
        <taxon>Actinomycetes</taxon>
        <taxon>Micrococcales</taxon>
        <taxon>Bogoriellaceae</taxon>
        <taxon>Georgenia</taxon>
    </lineage>
</organism>
<dbReference type="PANTHER" id="PTHR42711:SF4">
    <property type="entry name" value="ABC TRANSPORTER RELATED"/>
    <property type="match status" value="1"/>
</dbReference>
<accession>A0ABW2Q5B4</accession>
<protein>
    <submittedName>
        <fullName evidence="7">ATP-binding cassette domain-containing protein</fullName>
    </submittedName>
</protein>
<sequence length="313" mass="34541">MPAIAATGLSKSYRFHRSRAGLGGALIDLVHRQHGDRLAVNDLDLTIDDGEFVGLLGRNGAGKTTTLKMFSGLLRPTGGDLRVLGYEPSKRRFAFLREIAIVLGSKSMLWWDVSTRASLDLHKAIYDLSPSEFTDSVDQLVDLLELSDVIDVPVRQLSLGQRMKCELAVALVHRPRLLFLDEPTIGLDVVSKAAVRQFLRTVNTELATDSGTGVTVVLTSHDMDDVAELCRRLILIDHGRVQFDGTPAELIRQTRPHKRITLSYAGELGQVEMDVDRSETTRVLAEATARGELLDVEVRDADLDDVMRAVMQA</sequence>
<dbReference type="InterPro" id="IPR050763">
    <property type="entry name" value="ABC_transporter_ATP-binding"/>
</dbReference>
<keyword evidence="8" id="KW-1185">Reference proteome</keyword>
<evidence type="ECO:0000256" key="3">
    <source>
        <dbReference type="ARBA" id="ARBA00022741"/>
    </source>
</evidence>
<keyword evidence="3" id="KW-0547">Nucleotide-binding</keyword>
<evidence type="ECO:0000259" key="6">
    <source>
        <dbReference type="PROSITE" id="PS50893"/>
    </source>
</evidence>
<dbReference type="SUPFAM" id="SSF52540">
    <property type="entry name" value="P-loop containing nucleoside triphosphate hydrolases"/>
    <property type="match status" value="1"/>
</dbReference>
<evidence type="ECO:0000256" key="4">
    <source>
        <dbReference type="ARBA" id="ARBA00022840"/>
    </source>
</evidence>
<dbReference type="InterPro" id="IPR027417">
    <property type="entry name" value="P-loop_NTPase"/>
</dbReference>
<evidence type="ECO:0000256" key="2">
    <source>
        <dbReference type="ARBA" id="ARBA00022448"/>
    </source>
</evidence>
<comment type="caution">
    <text evidence="7">The sequence shown here is derived from an EMBL/GenBank/DDBJ whole genome shotgun (WGS) entry which is preliminary data.</text>
</comment>
<dbReference type="RefSeq" id="WP_382390539.1">
    <property type="nucleotide sequence ID" value="NZ_JBHTCQ010000001.1"/>
</dbReference>
<dbReference type="Proteomes" id="UP001596455">
    <property type="component" value="Unassembled WGS sequence"/>
</dbReference>
<dbReference type="SMART" id="SM00382">
    <property type="entry name" value="AAA"/>
    <property type="match status" value="1"/>
</dbReference>